<dbReference type="GO" id="GO:0004674">
    <property type="term" value="F:protein serine/threonine kinase activity"/>
    <property type="evidence" value="ECO:0007669"/>
    <property type="project" value="InterPro"/>
</dbReference>
<dbReference type="InterPro" id="IPR045269">
    <property type="entry name" value="Atg1-like"/>
</dbReference>
<dbReference type="GO" id="GO:0010506">
    <property type="term" value="P:regulation of autophagy"/>
    <property type="evidence" value="ECO:0007669"/>
    <property type="project" value="InterPro"/>
</dbReference>
<protein>
    <recommendedName>
        <fullName evidence="1">Protein kinase domain-containing protein</fullName>
    </recommendedName>
</protein>
<dbReference type="GO" id="GO:0005737">
    <property type="term" value="C:cytoplasm"/>
    <property type="evidence" value="ECO:0007669"/>
    <property type="project" value="TreeGrafter"/>
</dbReference>
<dbReference type="InterPro" id="IPR000719">
    <property type="entry name" value="Prot_kinase_dom"/>
</dbReference>
<dbReference type="PANTHER" id="PTHR24348">
    <property type="entry name" value="SERINE/THREONINE-PROTEIN KINASE UNC-51-RELATED"/>
    <property type="match status" value="1"/>
</dbReference>
<organism evidence="2 3">
    <name type="scientific">Streblomastix strix</name>
    <dbReference type="NCBI Taxonomy" id="222440"/>
    <lineage>
        <taxon>Eukaryota</taxon>
        <taxon>Metamonada</taxon>
        <taxon>Preaxostyla</taxon>
        <taxon>Oxymonadida</taxon>
        <taxon>Streblomastigidae</taxon>
        <taxon>Streblomastix</taxon>
    </lineage>
</organism>
<dbReference type="SUPFAM" id="SSF56112">
    <property type="entry name" value="Protein kinase-like (PK-like)"/>
    <property type="match status" value="1"/>
</dbReference>
<accession>A0A5J4UUZ9</accession>
<evidence type="ECO:0000259" key="1">
    <source>
        <dbReference type="PROSITE" id="PS50011"/>
    </source>
</evidence>
<dbReference type="GO" id="GO:0005524">
    <property type="term" value="F:ATP binding"/>
    <property type="evidence" value="ECO:0007669"/>
    <property type="project" value="InterPro"/>
</dbReference>
<sequence>MYQSRMMELDFGVSAYYQDNNVRIRDIRGSPAFIPPEALQIDDDSEGYLPKLADTWALGAMLYIIIFGKAPFYAKSAFDIQIGEKEETSLEQLNPFLRQILVIQKVGKIKGKE</sequence>
<feature type="domain" description="Protein kinase" evidence="1">
    <location>
        <begin position="1"/>
        <end position="113"/>
    </location>
</feature>
<proteinExistence type="predicted"/>
<dbReference type="OrthoDB" id="68483at2759"/>
<dbReference type="AlphaFoldDB" id="A0A5J4UUZ9"/>
<dbReference type="PROSITE" id="PS50011">
    <property type="entry name" value="PROTEIN_KINASE_DOM"/>
    <property type="match status" value="1"/>
</dbReference>
<reference evidence="2 3" key="1">
    <citation type="submission" date="2019-03" db="EMBL/GenBank/DDBJ databases">
        <title>Single cell metagenomics reveals metabolic interactions within the superorganism composed of flagellate Streblomastix strix and complex community of Bacteroidetes bacteria on its surface.</title>
        <authorList>
            <person name="Treitli S.C."/>
            <person name="Kolisko M."/>
            <person name="Husnik F."/>
            <person name="Keeling P."/>
            <person name="Hampl V."/>
        </authorList>
    </citation>
    <scope>NUCLEOTIDE SEQUENCE [LARGE SCALE GENOMIC DNA]</scope>
    <source>
        <strain evidence="2">ST1C</strain>
    </source>
</reference>
<dbReference type="EMBL" id="SNRW01012627">
    <property type="protein sequence ID" value="KAA6373575.1"/>
    <property type="molecule type" value="Genomic_DNA"/>
</dbReference>
<name>A0A5J4UUZ9_9EUKA</name>
<evidence type="ECO:0000313" key="2">
    <source>
        <dbReference type="EMBL" id="KAA6373575.1"/>
    </source>
</evidence>
<comment type="caution">
    <text evidence="2">The sequence shown here is derived from an EMBL/GenBank/DDBJ whole genome shotgun (WGS) entry which is preliminary data.</text>
</comment>
<evidence type="ECO:0000313" key="3">
    <source>
        <dbReference type="Proteomes" id="UP000324800"/>
    </source>
</evidence>
<dbReference type="Pfam" id="PF00069">
    <property type="entry name" value="Pkinase"/>
    <property type="match status" value="1"/>
</dbReference>
<dbReference type="Gene3D" id="1.10.510.10">
    <property type="entry name" value="Transferase(Phosphotransferase) domain 1"/>
    <property type="match status" value="1"/>
</dbReference>
<dbReference type="Proteomes" id="UP000324800">
    <property type="component" value="Unassembled WGS sequence"/>
</dbReference>
<dbReference type="PANTHER" id="PTHR24348:SF72">
    <property type="entry name" value="SERINE_THREONINE PROTEIN KINASE"/>
    <property type="match status" value="1"/>
</dbReference>
<gene>
    <name evidence="2" type="ORF">EZS28_030898</name>
</gene>
<dbReference type="InterPro" id="IPR011009">
    <property type="entry name" value="Kinase-like_dom_sf"/>
</dbReference>